<dbReference type="RefSeq" id="WP_116270219.1">
    <property type="nucleotide sequence ID" value="NZ_BGZJ01000001.1"/>
</dbReference>
<protein>
    <recommendedName>
        <fullName evidence="3">Molybdate ABC transporter substrate-binding protein</fullName>
    </recommendedName>
</protein>
<evidence type="ECO:0000313" key="2">
    <source>
        <dbReference type="Proteomes" id="UP000266091"/>
    </source>
</evidence>
<dbReference type="Gene3D" id="3.40.190.10">
    <property type="entry name" value="Periplasmic binding protein-like II"/>
    <property type="match status" value="2"/>
</dbReference>
<keyword evidence="2" id="KW-1185">Reference proteome</keyword>
<dbReference type="GO" id="GO:0030973">
    <property type="term" value="F:molybdate ion binding"/>
    <property type="evidence" value="ECO:0007669"/>
    <property type="project" value="TreeGrafter"/>
</dbReference>
<reference evidence="1 2" key="1">
    <citation type="journal article" date="2018" name="Int. J. Syst. Evol. Microbiol.">
        <title>Mesosutterella multiformis gen. nov., sp. nov., a member of the family Sutterellaceae and Sutterella megalosphaeroides sp. nov., isolated from human faeces.</title>
        <authorList>
            <person name="Sakamoto M."/>
            <person name="Ikeyama N."/>
            <person name="Kunihiro T."/>
            <person name="Iino T."/>
            <person name="Yuki M."/>
            <person name="Ohkuma M."/>
        </authorList>
    </citation>
    <scope>NUCLEOTIDE SEQUENCE [LARGE SCALE GENOMIC DNA]</scope>
    <source>
        <strain evidence="1 2">4NBBH2</strain>
    </source>
</reference>
<proteinExistence type="predicted"/>
<dbReference type="PANTHER" id="PTHR30632">
    <property type="entry name" value="MOLYBDATE-BINDING PERIPLASMIC PROTEIN"/>
    <property type="match status" value="1"/>
</dbReference>
<dbReference type="EMBL" id="BGZJ01000001">
    <property type="protein sequence ID" value="GBO93937.1"/>
    <property type="molecule type" value="Genomic_DNA"/>
</dbReference>
<name>A0A388SC79_9BURK</name>
<dbReference type="AlphaFoldDB" id="A0A388SC79"/>
<dbReference type="Pfam" id="PF13531">
    <property type="entry name" value="SBP_bac_11"/>
    <property type="match status" value="1"/>
</dbReference>
<dbReference type="PANTHER" id="PTHR30632:SF0">
    <property type="entry name" value="SULFATE-BINDING PROTEIN"/>
    <property type="match status" value="1"/>
</dbReference>
<evidence type="ECO:0008006" key="3">
    <source>
        <dbReference type="Google" id="ProtNLM"/>
    </source>
</evidence>
<sequence>MASANPLNLFAAQSLDRAAPELASLFQEETGTEVIVKLGHSGFLRTEIEGNLPCDIFCSADTGHPKALLTALKATKGFVYARNRLVVVSREERRFMRSTWLSLLTDPSITIGISTPNVSPEGDWAKVLFKNVAKVYRSEPGASIISQHAIPLVGGNHTAEDLRGETAAGFMLRHGVDTAVVYASDTDRMKKEGLVIYEIPDEVMPEILFGACHPRSGKCPTKNCDAFAEFLLSDKAQAVFRKFGFLPPTEKSVKL</sequence>
<dbReference type="GO" id="GO:0015689">
    <property type="term" value="P:molybdate ion transport"/>
    <property type="evidence" value="ECO:0007669"/>
    <property type="project" value="TreeGrafter"/>
</dbReference>
<dbReference type="OrthoDB" id="516817at2"/>
<gene>
    <name evidence="1" type="ORF">MESMUL_12910</name>
</gene>
<dbReference type="Proteomes" id="UP000266091">
    <property type="component" value="Unassembled WGS sequence"/>
</dbReference>
<dbReference type="InterPro" id="IPR050682">
    <property type="entry name" value="ModA/WtpA"/>
</dbReference>
<organism evidence="1 2">
    <name type="scientific">Mesosutterella multiformis</name>
    <dbReference type="NCBI Taxonomy" id="2259133"/>
    <lineage>
        <taxon>Bacteria</taxon>
        <taxon>Pseudomonadati</taxon>
        <taxon>Pseudomonadota</taxon>
        <taxon>Betaproteobacteria</taxon>
        <taxon>Burkholderiales</taxon>
        <taxon>Sutterellaceae</taxon>
        <taxon>Mesosutterella</taxon>
    </lineage>
</organism>
<comment type="caution">
    <text evidence="1">The sequence shown here is derived from an EMBL/GenBank/DDBJ whole genome shotgun (WGS) entry which is preliminary data.</text>
</comment>
<evidence type="ECO:0000313" key="1">
    <source>
        <dbReference type="EMBL" id="GBO93937.1"/>
    </source>
</evidence>
<dbReference type="SUPFAM" id="SSF53850">
    <property type="entry name" value="Periplasmic binding protein-like II"/>
    <property type="match status" value="1"/>
</dbReference>
<accession>A0A388SC79</accession>